<proteinExistence type="predicted"/>
<accession>A0ABT7ML56</accession>
<feature type="transmembrane region" description="Helical" evidence="1">
    <location>
        <begin position="62"/>
        <end position="80"/>
    </location>
</feature>
<evidence type="ECO:0000313" key="3">
    <source>
        <dbReference type="Proteomes" id="UP001230807"/>
    </source>
</evidence>
<keyword evidence="3" id="KW-1185">Reference proteome</keyword>
<keyword evidence="1" id="KW-0472">Membrane</keyword>
<protein>
    <submittedName>
        <fullName evidence="2">Uncharacterized protein</fullName>
    </submittedName>
</protein>
<feature type="transmembrane region" description="Helical" evidence="1">
    <location>
        <begin position="92"/>
        <end position="114"/>
    </location>
</feature>
<sequence>MGNPKKCLIILSSVYVLAFIVNLIPSIMFPDATMLPIHAVTSGLLLVCMIGTCLLRNRVAKWLIMAILFASVTVFTLISFESYVYDIVLLDALFAIQYPLYILFVTPLFGFNYFLNANPEYVALLVFFIAILLLVIHELAVTRFDRVKL</sequence>
<feature type="transmembrane region" description="Helical" evidence="1">
    <location>
        <begin position="35"/>
        <end position="55"/>
    </location>
</feature>
<reference evidence="2 3" key="1">
    <citation type="submission" date="2023-06" db="EMBL/GenBank/DDBJ databases">
        <title>Influencing factors and mechanism of Cr(VI) reduction by facultative anaerobic Exiguobacterium sp. PY14.</title>
        <authorList>
            <person name="Zou L."/>
        </authorList>
    </citation>
    <scope>NUCLEOTIDE SEQUENCE [LARGE SCALE GENOMIC DNA]</scope>
    <source>
        <strain evidence="2 3">PY14</strain>
    </source>
</reference>
<dbReference type="Proteomes" id="UP001230807">
    <property type="component" value="Unassembled WGS sequence"/>
</dbReference>
<dbReference type="EMBL" id="JASWER010000001">
    <property type="protein sequence ID" value="MDL5376134.1"/>
    <property type="molecule type" value="Genomic_DNA"/>
</dbReference>
<evidence type="ECO:0000256" key="1">
    <source>
        <dbReference type="SAM" id="Phobius"/>
    </source>
</evidence>
<name>A0ABT7ML56_9BACL</name>
<gene>
    <name evidence="2" type="ORF">QR695_03820</name>
</gene>
<feature type="transmembrane region" description="Helical" evidence="1">
    <location>
        <begin position="121"/>
        <end position="140"/>
    </location>
</feature>
<dbReference type="RefSeq" id="WP_214832691.1">
    <property type="nucleotide sequence ID" value="NZ_CP183077.1"/>
</dbReference>
<organism evidence="2 3">
    <name type="scientific">Exiguobacterium mexicanum</name>
    <dbReference type="NCBI Taxonomy" id="340146"/>
    <lineage>
        <taxon>Bacteria</taxon>
        <taxon>Bacillati</taxon>
        <taxon>Bacillota</taxon>
        <taxon>Bacilli</taxon>
        <taxon>Bacillales</taxon>
        <taxon>Bacillales Family XII. Incertae Sedis</taxon>
        <taxon>Exiguobacterium</taxon>
    </lineage>
</organism>
<evidence type="ECO:0000313" key="2">
    <source>
        <dbReference type="EMBL" id="MDL5376134.1"/>
    </source>
</evidence>
<comment type="caution">
    <text evidence="2">The sequence shown here is derived from an EMBL/GenBank/DDBJ whole genome shotgun (WGS) entry which is preliminary data.</text>
</comment>
<keyword evidence="1" id="KW-0812">Transmembrane</keyword>
<keyword evidence="1" id="KW-1133">Transmembrane helix</keyword>
<feature type="transmembrane region" description="Helical" evidence="1">
    <location>
        <begin position="7"/>
        <end position="29"/>
    </location>
</feature>